<sequence length="486" mass="55530">MQTHQPFAQAIIRFIKNSFDNSFLDSTTQDFINHINMKFSDTTHLENINNSDDIKSHIGKFSNSIANLPPRISLSSLKDSSLNSSKYLYENLFDSRIDEAKLEFFLPSFYSNKDKSHIFGFFGEGDYMLVEALIGKCDISSIAVLSLQYAICLLLALHSNMPIIIVLHETNNESDDFMLFDSTYNCVNGDYFSSVKKFIDNDLLYNNHTCIERFFVGDFSCICEDNLFLSCASLLLKARGLSFKDKFCSIKGNSKFCLELVRCLHSIHAKPIAISNNKGLLYDSKGLSFDLLQSILEQIMTKNLYDISCNEDLLEIYSSRRECEFFRGENIASMPCFVALLGYGQAVERDIIQKLLSSGCKYIIELYPNLDLYAQRLLIDSKICYMPFSLVGCVYFMQYMYDKEKSSKIKLIDMESSSKSKSIKSNPNNIAIELNSPDIKQSKQESIISSFSLLLQRMGYDLSLDSNTNMRFIGMQEILNYILNRD</sequence>
<dbReference type="Gene3D" id="3.40.50.720">
    <property type="entry name" value="NAD(P)-binding Rossmann-like Domain"/>
    <property type="match status" value="1"/>
</dbReference>
<dbReference type="Pfam" id="PF00208">
    <property type="entry name" value="ELFV_dehydrog"/>
    <property type="match status" value="1"/>
</dbReference>
<evidence type="ECO:0000313" key="5">
    <source>
        <dbReference type="Proteomes" id="UP000255139"/>
    </source>
</evidence>
<dbReference type="InterPro" id="IPR036291">
    <property type="entry name" value="NAD(P)-bd_dom_sf"/>
</dbReference>
<dbReference type="EC" id="1.4.1.4" evidence="2"/>
<protein>
    <submittedName>
        <fullName evidence="2">NADP-specific glutamate dehydrogenase</fullName>
        <ecNumber evidence="2">1.4.1.4</ecNumber>
    </submittedName>
</protein>
<reference evidence="2 5" key="2">
    <citation type="submission" date="2018-06" db="EMBL/GenBank/DDBJ databases">
        <authorList>
            <consortium name="Pathogen Informatics"/>
            <person name="Doyle S."/>
        </authorList>
    </citation>
    <scope>NUCLEOTIDE SEQUENCE [LARGE SCALE GENOMIC DNA]</scope>
    <source>
        <strain evidence="2 5">NCTC12714</strain>
    </source>
</reference>
<dbReference type="Proteomes" id="UP000255139">
    <property type="component" value="Unassembled WGS sequence"/>
</dbReference>
<evidence type="ECO:0000313" key="4">
    <source>
        <dbReference type="Proteomes" id="UP000029922"/>
    </source>
</evidence>
<name>A0A099TWW0_9HELI</name>
<dbReference type="EMBL" id="JRPD02000027">
    <property type="protein sequence ID" value="TLD98584.1"/>
    <property type="molecule type" value="Genomic_DNA"/>
</dbReference>
<accession>A0A099TWW0</accession>
<proteinExistence type="predicted"/>
<dbReference type="GO" id="GO:0004354">
    <property type="term" value="F:glutamate dehydrogenase (NADP+) activity"/>
    <property type="evidence" value="ECO:0007669"/>
    <property type="project" value="UniProtKB-EC"/>
</dbReference>
<gene>
    <name evidence="2" type="primary">gdh</name>
    <name evidence="3" type="ORF">LS73_008640</name>
    <name evidence="2" type="ORF">NCTC12714_00315</name>
</gene>
<dbReference type="SUPFAM" id="SSF51735">
    <property type="entry name" value="NAD(P)-binding Rossmann-fold domains"/>
    <property type="match status" value="1"/>
</dbReference>
<dbReference type="OrthoDB" id="9803297at2"/>
<dbReference type="EMBL" id="UGJE01000002">
    <property type="protein sequence ID" value="STQ85530.1"/>
    <property type="molecule type" value="Genomic_DNA"/>
</dbReference>
<keyword evidence="2" id="KW-0560">Oxidoreductase</keyword>
<evidence type="ECO:0000313" key="3">
    <source>
        <dbReference type="EMBL" id="TLD98584.1"/>
    </source>
</evidence>
<dbReference type="RefSeq" id="WP_034559482.1">
    <property type="nucleotide sequence ID" value="NZ_FZML01000018.1"/>
</dbReference>
<evidence type="ECO:0000313" key="2">
    <source>
        <dbReference type="EMBL" id="STQ85530.1"/>
    </source>
</evidence>
<evidence type="ECO:0000259" key="1">
    <source>
        <dbReference type="Pfam" id="PF00208"/>
    </source>
</evidence>
<keyword evidence="5" id="KW-1185">Reference proteome</keyword>
<dbReference type="Proteomes" id="UP000029922">
    <property type="component" value="Unassembled WGS sequence"/>
</dbReference>
<reference evidence="3 4" key="1">
    <citation type="journal article" date="2014" name="Genome Announc.">
        <title>Draft genome sequences of eight enterohepatic helicobacter species isolated from both laboratory and wild rodents.</title>
        <authorList>
            <person name="Sheh A."/>
            <person name="Shen Z."/>
            <person name="Fox J.G."/>
        </authorList>
    </citation>
    <scope>NUCLEOTIDE SEQUENCE [LARGE SCALE GENOMIC DNA]</scope>
    <source>
        <strain evidence="3 4">ST1</strain>
    </source>
</reference>
<organism evidence="2 5">
    <name type="scientific">Helicobacter muridarum</name>
    <dbReference type="NCBI Taxonomy" id="216"/>
    <lineage>
        <taxon>Bacteria</taxon>
        <taxon>Pseudomonadati</taxon>
        <taxon>Campylobacterota</taxon>
        <taxon>Epsilonproteobacteria</taxon>
        <taxon>Campylobacterales</taxon>
        <taxon>Helicobacteraceae</taxon>
        <taxon>Helicobacter</taxon>
    </lineage>
</organism>
<dbReference type="STRING" id="216.LS73_09715"/>
<feature type="domain" description="Glutamate/phenylalanine/leucine/valine/L-tryptophan dehydrogenase C-terminal" evidence="1">
    <location>
        <begin position="234"/>
        <end position="387"/>
    </location>
</feature>
<dbReference type="AlphaFoldDB" id="A0A099TWW0"/>
<dbReference type="InterPro" id="IPR006096">
    <property type="entry name" value="Glu/Leu/Phe/Val/Trp_DH_C"/>
</dbReference>
<dbReference type="GO" id="GO:0006520">
    <property type="term" value="P:amino acid metabolic process"/>
    <property type="evidence" value="ECO:0007669"/>
    <property type="project" value="InterPro"/>
</dbReference>